<feature type="modified residue" description="FMN phosphoryl threonine" evidence="10">
    <location>
        <position position="186"/>
    </location>
</feature>
<dbReference type="HAMAP" id="MF_00462">
    <property type="entry name" value="RsxD_RnfD"/>
    <property type="match status" value="1"/>
</dbReference>
<evidence type="ECO:0000256" key="10">
    <source>
        <dbReference type="HAMAP-Rule" id="MF_00462"/>
    </source>
</evidence>
<keyword evidence="6 10" id="KW-1278">Translocase</keyword>
<keyword evidence="4 10" id="KW-0288">FMN</keyword>
<evidence type="ECO:0000313" key="12">
    <source>
        <dbReference type="Proteomes" id="UP000190023"/>
    </source>
</evidence>
<feature type="transmembrane region" description="Helical" evidence="10">
    <location>
        <begin position="328"/>
        <end position="346"/>
    </location>
</feature>
<evidence type="ECO:0000256" key="7">
    <source>
        <dbReference type="ARBA" id="ARBA00022982"/>
    </source>
</evidence>
<feature type="transmembrane region" description="Helical" evidence="10">
    <location>
        <begin position="70"/>
        <end position="88"/>
    </location>
</feature>
<organism evidence="11 12">
    <name type="scientific">[Haemophilus] felis</name>
    <dbReference type="NCBI Taxonomy" id="123822"/>
    <lineage>
        <taxon>Bacteria</taxon>
        <taxon>Pseudomonadati</taxon>
        <taxon>Pseudomonadota</taxon>
        <taxon>Gammaproteobacteria</taxon>
        <taxon>Pasteurellales</taxon>
        <taxon>Pasteurellaceae</taxon>
    </lineage>
</organism>
<dbReference type="PANTHER" id="PTHR30578">
    <property type="entry name" value="ELECTRON TRANSPORT COMPLEX PROTEIN RNFD"/>
    <property type="match status" value="1"/>
</dbReference>
<comment type="caution">
    <text evidence="11">The sequence shown here is derived from an EMBL/GenBank/DDBJ whole genome shotgun (WGS) entry which is preliminary data.</text>
</comment>
<comment type="function">
    <text evidence="10">Part of a membrane-bound complex that couples electron transfer with translocation of ions across the membrane.</text>
</comment>
<dbReference type="GO" id="GO:0022900">
    <property type="term" value="P:electron transport chain"/>
    <property type="evidence" value="ECO:0007669"/>
    <property type="project" value="UniProtKB-UniRule"/>
</dbReference>
<proteinExistence type="inferred from homology"/>
<keyword evidence="2 10" id="KW-0597">Phosphoprotein</keyword>
<feature type="transmembrane region" description="Helical" evidence="10">
    <location>
        <begin position="43"/>
        <end position="63"/>
    </location>
</feature>
<evidence type="ECO:0000256" key="6">
    <source>
        <dbReference type="ARBA" id="ARBA00022967"/>
    </source>
</evidence>
<feature type="transmembrane region" description="Helical" evidence="10">
    <location>
        <begin position="275"/>
        <end position="293"/>
    </location>
</feature>
<evidence type="ECO:0000256" key="5">
    <source>
        <dbReference type="ARBA" id="ARBA00022692"/>
    </source>
</evidence>
<evidence type="ECO:0000256" key="4">
    <source>
        <dbReference type="ARBA" id="ARBA00022643"/>
    </source>
</evidence>
<feature type="transmembrane region" description="Helical" evidence="10">
    <location>
        <begin position="124"/>
        <end position="142"/>
    </location>
</feature>
<feature type="transmembrane region" description="Helical" evidence="10">
    <location>
        <begin position="247"/>
        <end position="269"/>
    </location>
</feature>
<keyword evidence="5 10" id="KW-0812">Transmembrane</keyword>
<reference evidence="11 12" key="1">
    <citation type="submission" date="2017-02" db="EMBL/GenBank/DDBJ databases">
        <title>Draft genome sequence of Haemophilus felis CCUG 31170 type strain.</title>
        <authorList>
            <person name="Engstrom-Jakobsson H."/>
            <person name="Salva-Serra F."/>
            <person name="Thorell K."/>
            <person name="Gonzales-Siles L."/>
            <person name="Karlsson R."/>
            <person name="Boulund F."/>
            <person name="Engstrand L."/>
            <person name="Kristiansson E."/>
            <person name="Moore E."/>
        </authorList>
    </citation>
    <scope>NUCLEOTIDE SEQUENCE [LARGE SCALE GENOMIC DNA]</scope>
    <source>
        <strain evidence="11 12">CCUG 31170</strain>
    </source>
</reference>
<dbReference type="OrthoDB" id="9776359at2"/>
<dbReference type="AlphaFoldDB" id="A0A1T0AW18"/>
<evidence type="ECO:0000256" key="3">
    <source>
        <dbReference type="ARBA" id="ARBA00022630"/>
    </source>
</evidence>
<keyword evidence="7 10" id="KW-0249">Electron transport</keyword>
<dbReference type="EC" id="7.-.-.-" evidence="10"/>
<keyword evidence="10" id="KW-1003">Cell membrane</keyword>
<dbReference type="Pfam" id="PF03116">
    <property type="entry name" value="NQR2_RnfD_RnfE"/>
    <property type="match status" value="1"/>
</dbReference>
<dbReference type="GO" id="GO:0055085">
    <property type="term" value="P:transmembrane transport"/>
    <property type="evidence" value="ECO:0007669"/>
    <property type="project" value="InterPro"/>
</dbReference>
<gene>
    <name evidence="10" type="primary">rnfD</name>
    <name evidence="11" type="ORF">B0188_09800</name>
</gene>
<feature type="transmembrane region" description="Helical" evidence="10">
    <location>
        <begin position="94"/>
        <end position="112"/>
    </location>
</feature>
<accession>A0A1T0AW18</accession>
<evidence type="ECO:0000256" key="2">
    <source>
        <dbReference type="ARBA" id="ARBA00022553"/>
    </source>
</evidence>
<comment type="similarity">
    <text evidence="10">Belongs to the NqrB/RnfD family.</text>
</comment>
<dbReference type="InterPro" id="IPR004338">
    <property type="entry name" value="NqrB/RnfD"/>
</dbReference>
<evidence type="ECO:0000256" key="8">
    <source>
        <dbReference type="ARBA" id="ARBA00022989"/>
    </source>
</evidence>
<keyword evidence="3 10" id="KW-0285">Flavoprotein</keyword>
<name>A0A1T0AW18_9PAST</name>
<dbReference type="GO" id="GO:0005886">
    <property type="term" value="C:plasma membrane"/>
    <property type="evidence" value="ECO:0007669"/>
    <property type="project" value="UniProtKB-SubCell"/>
</dbReference>
<sequence>MFKMVSSPHTHSGKLTMRIMLWVIVAMLPAFAMQIYYFGFGVLIQSCLAVSFAVFLEGLVTLLRKKTLFFYLRDLSVVLTALILAMAIPPYAPYWIILIGIFCAVILGKQVYGGLGQNLFNPAMVGYVVLLISFPVQMTAWLPPLPLLQEPPTWNDAYQLIFTGFTTDGFTLHQLNHSIDSISQATPLDSAKVSLLKADTNVLKINYEMLLQSPLFQHSLPFGWWQVNLAFLLGGLILIFKKVIHWHIPVAMLVSFTVFASLTTLFLPMAQLNPLSQLFSGAMMFGAFFIATDPVTASITPKGKLLFGALIGLLIYVIRFYGSYPDGVAFSILLANIFVPLIDHYTRPVVTGYQMRGGR</sequence>
<evidence type="ECO:0000256" key="1">
    <source>
        <dbReference type="ARBA" id="ARBA00022448"/>
    </source>
</evidence>
<comment type="cofactor">
    <cofactor evidence="10">
        <name>FMN</name>
        <dbReference type="ChEBI" id="CHEBI:58210"/>
    </cofactor>
</comment>
<feature type="transmembrane region" description="Helical" evidence="10">
    <location>
        <begin position="222"/>
        <end position="240"/>
    </location>
</feature>
<keyword evidence="9 10" id="KW-0472">Membrane</keyword>
<feature type="transmembrane region" description="Helical" evidence="10">
    <location>
        <begin position="305"/>
        <end position="322"/>
    </location>
</feature>
<evidence type="ECO:0000313" key="11">
    <source>
        <dbReference type="EMBL" id="OOS01357.1"/>
    </source>
</evidence>
<dbReference type="STRING" id="123822.B0188_09800"/>
<comment type="subunit">
    <text evidence="10">The complex is composed of six subunits: RnfA, RnfB, RnfC, RnfD, RnfE and RnfG.</text>
</comment>
<dbReference type="InterPro" id="IPR011303">
    <property type="entry name" value="RnfD_bac"/>
</dbReference>
<protein>
    <recommendedName>
        <fullName evidence="10">Ion-translocating oxidoreductase complex subunit D</fullName>
        <ecNumber evidence="10">7.-.-.-</ecNumber>
    </recommendedName>
    <alternativeName>
        <fullName evidence="10">Rnf electron transport complex subunit D</fullName>
    </alternativeName>
</protein>
<keyword evidence="10" id="KW-0997">Cell inner membrane</keyword>
<comment type="subcellular location">
    <subcellularLocation>
        <location evidence="10">Cell inner membrane</location>
        <topology evidence="10">Multi-pass membrane protein</topology>
    </subcellularLocation>
</comment>
<dbReference type="PANTHER" id="PTHR30578:SF0">
    <property type="entry name" value="ION-TRANSLOCATING OXIDOREDUCTASE COMPLEX SUBUNIT D"/>
    <property type="match status" value="1"/>
</dbReference>
<dbReference type="NCBIfam" id="TIGR01946">
    <property type="entry name" value="rnfD"/>
    <property type="match status" value="1"/>
</dbReference>
<keyword evidence="8 10" id="KW-1133">Transmembrane helix</keyword>
<dbReference type="EMBL" id="MUYB01000046">
    <property type="protein sequence ID" value="OOS01357.1"/>
    <property type="molecule type" value="Genomic_DNA"/>
</dbReference>
<dbReference type="NCBIfam" id="NF002011">
    <property type="entry name" value="PRK00816.1"/>
    <property type="match status" value="1"/>
</dbReference>
<evidence type="ECO:0000256" key="9">
    <source>
        <dbReference type="ARBA" id="ARBA00023136"/>
    </source>
</evidence>
<dbReference type="Proteomes" id="UP000190023">
    <property type="component" value="Unassembled WGS sequence"/>
</dbReference>
<feature type="transmembrane region" description="Helical" evidence="10">
    <location>
        <begin position="20"/>
        <end position="37"/>
    </location>
</feature>
<keyword evidence="12" id="KW-1185">Reference proteome</keyword>
<keyword evidence="1 10" id="KW-0813">Transport</keyword>